<reference evidence="7 8" key="1">
    <citation type="submission" date="2016-08" db="EMBL/GenBank/DDBJ databases">
        <title>Whole genome sequence of Pseudomonas graminis strain UASWS1507, a potential biological control agent for agriculture.</title>
        <authorList>
            <person name="Crovadore J."/>
            <person name="Calmin G."/>
            <person name="Chablais R."/>
            <person name="Cochard B."/>
            <person name="Lefort F."/>
        </authorList>
    </citation>
    <scope>NUCLEOTIDE SEQUENCE [LARGE SCALE GENOMIC DNA]</scope>
    <source>
        <strain evidence="7 8">UASWS1507</strain>
    </source>
</reference>
<proteinExistence type="inferred from homology"/>
<dbReference type="Pfam" id="PF08281">
    <property type="entry name" value="Sigma70_r4_2"/>
    <property type="match status" value="1"/>
</dbReference>
<dbReference type="AlphaFoldDB" id="A0A1C2D9K5"/>
<feature type="domain" description="RNA polymerase sigma-70 region 2" evidence="5">
    <location>
        <begin position="15"/>
        <end position="80"/>
    </location>
</feature>
<dbReference type="InterPro" id="IPR007627">
    <property type="entry name" value="RNA_pol_sigma70_r2"/>
</dbReference>
<evidence type="ECO:0000313" key="7">
    <source>
        <dbReference type="EMBL" id="OCX11447.1"/>
    </source>
</evidence>
<dbReference type="Gene3D" id="1.10.1740.10">
    <property type="match status" value="1"/>
</dbReference>
<dbReference type="InterPro" id="IPR013324">
    <property type="entry name" value="RNA_pol_sigma_r3/r4-like"/>
</dbReference>
<dbReference type="OrthoDB" id="9797134at2"/>
<dbReference type="SUPFAM" id="SSF88946">
    <property type="entry name" value="Sigma2 domain of RNA polymerase sigma factors"/>
    <property type="match status" value="1"/>
</dbReference>
<organism evidence="7 8">
    <name type="scientific">Pseudomonas graminis</name>
    <dbReference type="NCBI Taxonomy" id="158627"/>
    <lineage>
        <taxon>Bacteria</taxon>
        <taxon>Pseudomonadati</taxon>
        <taxon>Pseudomonadota</taxon>
        <taxon>Gammaproteobacteria</taxon>
        <taxon>Pseudomonadales</taxon>
        <taxon>Pseudomonadaceae</taxon>
        <taxon>Pseudomonas</taxon>
    </lineage>
</organism>
<dbReference type="Pfam" id="PF04542">
    <property type="entry name" value="Sigma70_r2"/>
    <property type="match status" value="1"/>
</dbReference>
<dbReference type="GO" id="GO:0003677">
    <property type="term" value="F:DNA binding"/>
    <property type="evidence" value="ECO:0007669"/>
    <property type="project" value="InterPro"/>
</dbReference>
<dbReference type="PANTHER" id="PTHR43133:SF63">
    <property type="entry name" value="RNA POLYMERASE SIGMA FACTOR FECI-RELATED"/>
    <property type="match status" value="1"/>
</dbReference>
<dbReference type="InterPro" id="IPR013249">
    <property type="entry name" value="RNA_pol_sigma70_r4_t2"/>
</dbReference>
<evidence type="ECO:0000313" key="8">
    <source>
        <dbReference type="Proteomes" id="UP000095143"/>
    </source>
</evidence>
<gene>
    <name evidence="7" type="ORF">BBI10_25000</name>
</gene>
<comment type="similarity">
    <text evidence="1">Belongs to the sigma-70 factor family. ECF subfamily.</text>
</comment>
<evidence type="ECO:0000259" key="5">
    <source>
        <dbReference type="Pfam" id="PF04542"/>
    </source>
</evidence>
<dbReference type="Proteomes" id="UP000095143">
    <property type="component" value="Unassembled WGS sequence"/>
</dbReference>
<keyword evidence="4" id="KW-0804">Transcription</keyword>
<dbReference type="InterPro" id="IPR039425">
    <property type="entry name" value="RNA_pol_sigma-70-like"/>
</dbReference>
<protein>
    <submittedName>
        <fullName evidence="7">RNA polymerase subunit sigma</fullName>
    </submittedName>
</protein>
<dbReference type="InterPro" id="IPR014284">
    <property type="entry name" value="RNA_pol_sigma-70_dom"/>
</dbReference>
<evidence type="ECO:0000259" key="6">
    <source>
        <dbReference type="Pfam" id="PF08281"/>
    </source>
</evidence>
<accession>A0A1C2D9K5</accession>
<feature type="domain" description="RNA polymerase sigma factor 70 region 4 type 2" evidence="6">
    <location>
        <begin position="111"/>
        <end position="159"/>
    </location>
</feature>
<evidence type="ECO:0000256" key="2">
    <source>
        <dbReference type="ARBA" id="ARBA00023015"/>
    </source>
</evidence>
<comment type="caution">
    <text evidence="7">The sequence shown here is derived from an EMBL/GenBank/DDBJ whole genome shotgun (WGS) entry which is preliminary data.</text>
</comment>
<dbReference type="InterPro" id="IPR036388">
    <property type="entry name" value="WH-like_DNA-bd_sf"/>
</dbReference>
<evidence type="ECO:0000256" key="3">
    <source>
        <dbReference type="ARBA" id="ARBA00023082"/>
    </source>
</evidence>
<dbReference type="EMBL" id="MDEN01000069">
    <property type="protein sequence ID" value="OCX11447.1"/>
    <property type="molecule type" value="Genomic_DNA"/>
</dbReference>
<dbReference type="PANTHER" id="PTHR43133">
    <property type="entry name" value="RNA POLYMERASE ECF-TYPE SIGMA FACTO"/>
    <property type="match status" value="1"/>
</dbReference>
<name>A0A1C2D9K5_9PSED</name>
<dbReference type="InterPro" id="IPR013325">
    <property type="entry name" value="RNA_pol_sigma_r2"/>
</dbReference>
<dbReference type="SUPFAM" id="SSF88659">
    <property type="entry name" value="Sigma3 and sigma4 domains of RNA polymerase sigma factors"/>
    <property type="match status" value="1"/>
</dbReference>
<dbReference type="NCBIfam" id="TIGR02937">
    <property type="entry name" value="sigma70-ECF"/>
    <property type="match status" value="1"/>
</dbReference>
<dbReference type="RefSeq" id="WP_065992713.1">
    <property type="nucleotide sequence ID" value="NZ_MDEN01000069.1"/>
</dbReference>
<keyword evidence="3" id="KW-0731">Sigma factor</keyword>
<dbReference type="GO" id="GO:0006352">
    <property type="term" value="P:DNA-templated transcription initiation"/>
    <property type="evidence" value="ECO:0007669"/>
    <property type="project" value="InterPro"/>
</dbReference>
<dbReference type="GO" id="GO:0016987">
    <property type="term" value="F:sigma factor activity"/>
    <property type="evidence" value="ECO:0007669"/>
    <property type="project" value="UniProtKB-KW"/>
</dbReference>
<sequence length="169" mass="19379">MAGADMMHRQYLGELFVQHHSWLCLRLRRLLDSEQSAEDVASETFLQLLASPNVVPIRDPRALLTTIAQRRVYERWRRRDQERDYLAGLALEDAVPCASAESHAATLQILDRLDRRLDRLPAKIKSTFVLSRRGGLTYPEIAAHLGISRRSVSDYMDQAETCCRRACLE</sequence>
<keyword evidence="2" id="KW-0805">Transcription regulation</keyword>
<evidence type="ECO:0000256" key="4">
    <source>
        <dbReference type="ARBA" id="ARBA00023163"/>
    </source>
</evidence>
<dbReference type="Gene3D" id="1.10.10.10">
    <property type="entry name" value="Winged helix-like DNA-binding domain superfamily/Winged helix DNA-binding domain"/>
    <property type="match status" value="1"/>
</dbReference>
<evidence type="ECO:0000256" key="1">
    <source>
        <dbReference type="ARBA" id="ARBA00010641"/>
    </source>
</evidence>